<feature type="compositionally biased region" description="Low complexity" evidence="5">
    <location>
        <begin position="297"/>
        <end position="312"/>
    </location>
</feature>
<dbReference type="PANTHER" id="PTHR15272:SF0">
    <property type="entry name" value="CHROMATIN ASSEMBLY FACTOR 1 SUBUNIT A"/>
    <property type="match status" value="1"/>
</dbReference>
<evidence type="ECO:0000313" key="8">
    <source>
        <dbReference type="Proteomes" id="UP000323386"/>
    </source>
</evidence>
<keyword evidence="2" id="KW-0227">DNA damage</keyword>
<feature type="compositionally biased region" description="Polar residues" evidence="5">
    <location>
        <begin position="57"/>
        <end position="81"/>
    </location>
</feature>
<feature type="region of interest" description="Disordered" evidence="5">
    <location>
        <begin position="608"/>
        <end position="642"/>
    </location>
</feature>
<name>A0A5C3EQH8_9BASI</name>
<dbReference type="InterPro" id="IPR022043">
    <property type="entry name" value="CAF1A_DD"/>
</dbReference>
<evidence type="ECO:0000313" key="7">
    <source>
        <dbReference type="EMBL" id="SPO34553.1"/>
    </source>
</evidence>
<dbReference type="OrthoDB" id="440676at2759"/>
<comment type="subcellular location">
    <subcellularLocation>
        <location evidence="1">Nucleus</location>
    </subcellularLocation>
</comment>
<organism evidence="7 8">
    <name type="scientific">Pseudozyma flocculosa</name>
    <dbReference type="NCBI Taxonomy" id="84751"/>
    <lineage>
        <taxon>Eukaryota</taxon>
        <taxon>Fungi</taxon>
        <taxon>Dikarya</taxon>
        <taxon>Basidiomycota</taxon>
        <taxon>Ustilaginomycotina</taxon>
        <taxon>Ustilaginomycetes</taxon>
        <taxon>Ustilaginales</taxon>
        <taxon>Ustilaginaceae</taxon>
        <taxon>Pseudozyma</taxon>
    </lineage>
</organism>
<keyword evidence="4" id="KW-0539">Nucleus</keyword>
<dbReference type="Pfam" id="PF12253">
    <property type="entry name" value="CAF1A_dimeriz"/>
    <property type="match status" value="1"/>
</dbReference>
<feature type="compositionally biased region" description="Basic residues" evidence="5">
    <location>
        <begin position="508"/>
        <end position="521"/>
    </location>
</feature>
<evidence type="ECO:0000256" key="5">
    <source>
        <dbReference type="SAM" id="MobiDB-lite"/>
    </source>
</evidence>
<dbReference type="Proteomes" id="UP000323386">
    <property type="component" value="Unassembled WGS sequence"/>
</dbReference>
<feature type="region of interest" description="Disordered" evidence="5">
    <location>
        <begin position="297"/>
        <end position="429"/>
    </location>
</feature>
<feature type="compositionally biased region" description="Acidic residues" evidence="5">
    <location>
        <begin position="609"/>
        <end position="642"/>
    </location>
</feature>
<evidence type="ECO:0000256" key="4">
    <source>
        <dbReference type="ARBA" id="ARBA00023242"/>
    </source>
</evidence>
<evidence type="ECO:0000256" key="2">
    <source>
        <dbReference type="ARBA" id="ARBA00022763"/>
    </source>
</evidence>
<evidence type="ECO:0000256" key="1">
    <source>
        <dbReference type="ARBA" id="ARBA00004123"/>
    </source>
</evidence>
<gene>
    <name evidence="7" type="ORF">PSFLO_00024</name>
</gene>
<dbReference type="GO" id="GO:0006281">
    <property type="term" value="P:DNA repair"/>
    <property type="evidence" value="ECO:0007669"/>
    <property type="project" value="UniProtKB-KW"/>
</dbReference>
<dbReference type="EMBL" id="OOIP01000001">
    <property type="protein sequence ID" value="SPO34553.1"/>
    <property type="molecule type" value="Genomic_DNA"/>
</dbReference>
<dbReference type="AlphaFoldDB" id="A0A5C3EQH8"/>
<feature type="region of interest" description="Disordered" evidence="5">
    <location>
        <begin position="24"/>
        <end position="92"/>
    </location>
</feature>
<feature type="compositionally biased region" description="Acidic residues" evidence="5">
    <location>
        <begin position="317"/>
        <end position="327"/>
    </location>
</feature>
<reference evidence="7 8" key="1">
    <citation type="submission" date="2018-03" db="EMBL/GenBank/DDBJ databases">
        <authorList>
            <person name="Guldener U."/>
        </authorList>
    </citation>
    <scope>NUCLEOTIDE SEQUENCE [LARGE SCALE GENOMIC DNA]</scope>
    <source>
        <strain evidence="7 8">DAOM196992</strain>
    </source>
</reference>
<feature type="region of interest" description="Disordered" evidence="5">
    <location>
        <begin position="777"/>
        <end position="805"/>
    </location>
</feature>
<dbReference type="PANTHER" id="PTHR15272">
    <property type="entry name" value="CHROMATIN ASSEMBLY FACTOR 1 SUBUNIT A CAF-1 SUBUNIT A"/>
    <property type="match status" value="1"/>
</dbReference>
<protein>
    <recommendedName>
        <fullName evidence="6">Chromatin assembly factor 1 subunit A dimerization domain-containing protein</fullName>
    </recommendedName>
</protein>
<feature type="compositionally biased region" description="Low complexity" evidence="5">
    <location>
        <begin position="780"/>
        <end position="805"/>
    </location>
</feature>
<sequence>MSVLAPPPSPTPSHLDVVLSDSDINLDHRPYHQHLQKQRFDMPSNGNPPASLKRKPSLQTPLSDAENQQPETTPSNDSKPTPTKRAKTESPLVDIKNGKLHFKQKPFNWSLTMPVMRAIIDFQTFLSGAGKLDEVPQDQLHVIAKLVQESDKTINELAKLVRNSLMPEADLFSDESQNSASSTTTSPRSKLTLPLIVNAIEKVAERRNYGLDISHISSASSGLASDDITIPAGLQLWRWEVRDTSLLPKENLEKIVARRKEREAVRDQAAALFASLPETERQALLKRRAKAAGAAVKESAAATATATSSSRAIEPIVIDDDGSEGDVEAGTSKQQTPSRPRKRQTSKESSGPTTPASSNSSSPRKKEKATPKAELSPEKLREKEEKEAAKAEKLKLQQARKAEKDARDAEAKRKREARAAEIEKEHKLQQKQASFLTSFMQKAQAKTAKRPVLTTVASPGKSDFDRTFLPCQYKDLAPINRFHKPQQELELDRSELTKDQMLADLKQMGRRGAHRAPRPKGVHPPVSVREIKRIVTESDVLGGNAEELARKALEDLKDRKKVPIKLLSFISDRRPGWYGTWTKSTNLIGPRCPLSQDPVALDYNHDSDAEWEEPGLVDGDDVADGDDREESAVDSDEDSEMDDWLVDDLEVEEEDDAMALDDDGDIVEVDAQGRPLPASSRQPLLGPRDSPFASSTPASTAASSANILKPKKKKVKLLGRRFDSKLVPFATGPHWEAVLGQPEYEHFQGYQIEFLNDACFGLDPFTFHTTSEEDKIPEATLPSTSSGLLSSPSKPSSSGSSSKPPLAGGVLASLWGVAKPDGAGAEAAAAATSSPTAPTLKQSFPESEVPKLLRAIEGSTKTRPGLVDDLKELFEPLGRLVSKNALNERLPFYAAKEGKKQGAAWRVKEEYRSLAGL</sequence>
<feature type="region of interest" description="Disordered" evidence="5">
    <location>
        <begin position="673"/>
        <end position="705"/>
    </location>
</feature>
<dbReference type="GO" id="GO:0005634">
    <property type="term" value="C:nucleus"/>
    <property type="evidence" value="ECO:0007669"/>
    <property type="project" value="UniProtKB-SubCell"/>
</dbReference>
<evidence type="ECO:0000256" key="3">
    <source>
        <dbReference type="ARBA" id="ARBA00023204"/>
    </source>
</evidence>
<accession>A0A5C3EQH8</accession>
<feature type="compositionally biased region" description="Low complexity" evidence="5">
    <location>
        <begin position="690"/>
        <end position="705"/>
    </location>
</feature>
<dbReference type="GO" id="GO:0033186">
    <property type="term" value="C:CAF-1 complex"/>
    <property type="evidence" value="ECO:0007669"/>
    <property type="project" value="TreeGrafter"/>
</dbReference>
<evidence type="ECO:0000259" key="6">
    <source>
        <dbReference type="Pfam" id="PF12253"/>
    </source>
</evidence>
<feature type="domain" description="Chromatin assembly factor 1 subunit A dimerization" evidence="6">
    <location>
        <begin position="565"/>
        <end position="638"/>
    </location>
</feature>
<keyword evidence="3" id="KW-0234">DNA repair</keyword>
<dbReference type="GO" id="GO:0006334">
    <property type="term" value="P:nucleosome assembly"/>
    <property type="evidence" value="ECO:0007669"/>
    <property type="project" value="TreeGrafter"/>
</dbReference>
<feature type="compositionally biased region" description="Basic and acidic residues" evidence="5">
    <location>
        <begin position="368"/>
        <end position="428"/>
    </location>
</feature>
<proteinExistence type="predicted"/>
<keyword evidence="8" id="KW-1185">Reference proteome</keyword>
<feature type="compositionally biased region" description="Low complexity" evidence="5">
    <location>
        <begin position="349"/>
        <end position="362"/>
    </location>
</feature>
<feature type="region of interest" description="Disordered" evidence="5">
    <location>
        <begin position="508"/>
        <end position="528"/>
    </location>
</feature>